<protein>
    <submittedName>
        <fullName evidence="1">Uncharacterized protein</fullName>
    </submittedName>
</protein>
<keyword evidence="2" id="KW-1185">Reference proteome</keyword>
<geneLocation type="plasmid" evidence="1 2">
    <name>unnamed1</name>
</geneLocation>
<reference evidence="1 2" key="1">
    <citation type="submission" date="2024-04" db="EMBL/GenBank/DDBJ databases">
        <title>Dissimilatory iodate-reducing microorganisms contribute to the enrichment of iodine in groundwater.</title>
        <authorList>
            <person name="Jiang Z."/>
        </authorList>
    </citation>
    <scope>NUCLEOTIDE SEQUENCE [LARGE SCALE GENOMIC DNA]</scope>
    <source>
        <strain evidence="1 2">NCP973</strain>
        <plasmid evidence="1 2">unnamed1</plasmid>
    </source>
</reference>
<organism evidence="1 2">
    <name type="scientific">Azonexus hydrophilus</name>
    <dbReference type="NCBI Taxonomy" id="418702"/>
    <lineage>
        <taxon>Bacteria</taxon>
        <taxon>Pseudomonadati</taxon>
        <taxon>Pseudomonadota</taxon>
        <taxon>Betaproteobacteria</taxon>
        <taxon>Rhodocyclales</taxon>
        <taxon>Azonexaceae</taxon>
        <taxon>Azonexus</taxon>
    </lineage>
</organism>
<dbReference type="Proteomes" id="UP001479520">
    <property type="component" value="Plasmid unnamed1"/>
</dbReference>
<dbReference type="RefSeq" id="WP_341744635.1">
    <property type="nucleotide sequence ID" value="NZ_CP151407.1"/>
</dbReference>
<accession>A0ABZ2XKY2</accession>
<keyword evidence="1" id="KW-0614">Plasmid</keyword>
<proteinExistence type="predicted"/>
<dbReference type="EMBL" id="CP151407">
    <property type="protein sequence ID" value="WZJ23296.1"/>
    <property type="molecule type" value="Genomic_DNA"/>
</dbReference>
<evidence type="ECO:0000313" key="1">
    <source>
        <dbReference type="EMBL" id="WZJ23296.1"/>
    </source>
</evidence>
<sequence>MVADNGAAGMPNFSNEHYGLLTRISTRPATGEVLYGELQHDARIHALPIHYDHPAWVAGFLANWPAESDAWLSYFQRIKHGPAYQIEVTANTKA</sequence>
<name>A0ABZ2XKY2_9RHOO</name>
<evidence type="ECO:0000313" key="2">
    <source>
        <dbReference type="Proteomes" id="UP001479520"/>
    </source>
</evidence>
<gene>
    <name evidence="1" type="ORF">AADV58_17965</name>
</gene>